<keyword evidence="4 5" id="KW-0472">Membrane</keyword>
<dbReference type="SUPFAM" id="SSF103473">
    <property type="entry name" value="MFS general substrate transporter"/>
    <property type="match status" value="1"/>
</dbReference>
<dbReference type="EMBL" id="CP131059">
    <property type="protein sequence ID" value="WNY22783.1"/>
    <property type="molecule type" value="Genomic_DNA"/>
</dbReference>
<evidence type="ECO:0000256" key="4">
    <source>
        <dbReference type="ARBA" id="ARBA00023136"/>
    </source>
</evidence>
<dbReference type="GO" id="GO:0005886">
    <property type="term" value="C:plasma membrane"/>
    <property type="evidence" value="ECO:0007669"/>
    <property type="project" value="TreeGrafter"/>
</dbReference>
<dbReference type="PANTHER" id="PTHR23291">
    <property type="entry name" value="BAX INHIBITOR-RELATED"/>
    <property type="match status" value="1"/>
</dbReference>
<dbReference type="GeneID" id="85194490"/>
<dbReference type="CDD" id="cd10432">
    <property type="entry name" value="BI-1-like_bacterial"/>
    <property type="match status" value="1"/>
</dbReference>
<feature type="transmembrane region" description="Helical" evidence="5">
    <location>
        <begin position="20"/>
        <end position="39"/>
    </location>
</feature>
<evidence type="ECO:0000256" key="1">
    <source>
        <dbReference type="ARBA" id="ARBA00004141"/>
    </source>
</evidence>
<dbReference type="Proteomes" id="UP001302978">
    <property type="component" value="Chromosome"/>
</dbReference>
<gene>
    <name evidence="6" type="primary">ybhL</name>
    <name evidence="6" type="ORF">MmiHf6_00680</name>
</gene>
<name>A0AA96UZ71_9EURY</name>
<reference evidence="6 7" key="1">
    <citation type="submission" date="2023-07" db="EMBL/GenBank/DDBJ databases">
        <title>Closed genoem sequence of Methanomicrococcus sp. Hf6.</title>
        <authorList>
            <person name="Poehlein A."/>
            <person name="Protasov E."/>
            <person name="Platt K."/>
            <person name="Reeh H."/>
            <person name="Daniel R."/>
            <person name="Brune A."/>
        </authorList>
    </citation>
    <scope>NUCLEOTIDE SEQUENCE [LARGE SCALE GENOMIC DNA]</scope>
    <source>
        <strain evidence="6 7">Hf6</strain>
    </source>
</reference>
<comment type="subcellular location">
    <subcellularLocation>
        <location evidence="1">Membrane</location>
        <topology evidence="1">Multi-pass membrane protein</topology>
    </subcellularLocation>
</comment>
<feature type="transmembrane region" description="Helical" evidence="5">
    <location>
        <begin position="140"/>
        <end position="159"/>
    </location>
</feature>
<dbReference type="AlphaFoldDB" id="A0AA96UZ71"/>
<dbReference type="InterPro" id="IPR006214">
    <property type="entry name" value="Bax_inhibitor_1-related"/>
</dbReference>
<feature type="transmembrane region" description="Helical" evidence="5">
    <location>
        <begin position="165"/>
        <end position="185"/>
    </location>
</feature>
<keyword evidence="3 5" id="KW-1133">Transmembrane helix</keyword>
<protein>
    <submittedName>
        <fullName evidence="6">Inner membrane protein YbhL</fullName>
    </submittedName>
</protein>
<feature type="transmembrane region" description="Helical" evidence="5">
    <location>
        <begin position="108"/>
        <end position="128"/>
    </location>
</feature>
<accession>A0AA96UZ71</accession>
<evidence type="ECO:0000313" key="7">
    <source>
        <dbReference type="Proteomes" id="UP001302978"/>
    </source>
</evidence>
<dbReference type="Pfam" id="PF01027">
    <property type="entry name" value="Bax1-I"/>
    <property type="match status" value="1"/>
</dbReference>
<keyword evidence="7" id="KW-1185">Reference proteome</keyword>
<dbReference type="KEGG" id="mehf:MmiHf6_00680"/>
<evidence type="ECO:0000256" key="3">
    <source>
        <dbReference type="ARBA" id="ARBA00022989"/>
    </source>
</evidence>
<sequence length="235" mass="25826">MSLNNYAPDNSGNQFLSKVYMWMFVGMLITAVAAYGILSSASLRQTFLENSIVYLGLLVVNLIVVIILSWKINSLSPQMAAAAFIFYSLVSGITLAPTLWVYTQASIFIVFLITAGMFVGMSLVGYFIKKDLSGMGRFFLMALIGLILASLVNIILYLISPSSAVIMDFILSVAAVLIFAGLTAYDTQKIKKIGQSIEYGAPYSQNLAIICALNLYLDFINLFLNLLRIFGNRNN</sequence>
<dbReference type="PANTHER" id="PTHR23291:SF50">
    <property type="entry name" value="PROTEIN LIFEGUARD 4"/>
    <property type="match status" value="1"/>
</dbReference>
<evidence type="ECO:0000313" key="6">
    <source>
        <dbReference type="EMBL" id="WNY22783.1"/>
    </source>
</evidence>
<evidence type="ECO:0000256" key="5">
    <source>
        <dbReference type="SAM" id="Phobius"/>
    </source>
</evidence>
<feature type="transmembrane region" description="Helical" evidence="5">
    <location>
        <begin position="51"/>
        <end position="70"/>
    </location>
</feature>
<feature type="transmembrane region" description="Helical" evidence="5">
    <location>
        <begin position="206"/>
        <end position="230"/>
    </location>
</feature>
<keyword evidence="2 5" id="KW-0812">Transmembrane</keyword>
<dbReference type="InterPro" id="IPR036259">
    <property type="entry name" value="MFS_trans_sf"/>
</dbReference>
<organism evidence="6 7">
    <name type="scientific">Methanimicrococcus hongohii</name>
    <dbReference type="NCBI Taxonomy" id="3028295"/>
    <lineage>
        <taxon>Archaea</taxon>
        <taxon>Methanobacteriati</taxon>
        <taxon>Methanobacteriota</taxon>
        <taxon>Stenosarchaea group</taxon>
        <taxon>Methanomicrobia</taxon>
        <taxon>Methanosarcinales</taxon>
        <taxon>Methanosarcinaceae</taxon>
        <taxon>Methanimicrococcus</taxon>
    </lineage>
</organism>
<feature type="transmembrane region" description="Helical" evidence="5">
    <location>
        <begin position="82"/>
        <end position="102"/>
    </location>
</feature>
<proteinExistence type="predicted"/>
<evidence type="ECO:0000256" key="2">
    <source>
        <dbReference type="ARBA" id="ARBA00022692"/>
    </source>
</evidence>
<dbReference type="RefSeq" id="WP_316557742.1">
    <property type="nucleotide sequence ID" value="NZ_CP131059.1"/>
</dbReference>